<dbReference type="SUPFAM" id="SSF53474">
    <property type="entry name" value="alpha/beta-Hydrolases"/>
    <property type="match status" value="1"/>
</dbReference>
<dbReference type="InterPro" id="IPR029058">
    <property type="entry name" value="AB_hydrolase_fold"/>
</dbReference>
<dbReference type="Gene3D" id="3.40.50.1820">
    <property type="entry name" value="alpha/beta hydrolase"/>
    <property type="match status" value="1"/>
</dbReference>
<proteinExistence type="predicted"/>
<dbReference type="PANTHER" id="PTHR43722:SF1">
    <property type="entry name" value="PROLINE IMINOPEPTIDASE"/>
    <property type="match status" value="1"/>
</dbReference>
<keyword evidence="10" id="KW-1185">Reference proteome</keyword>
<dbReference type="InterPro" id="IPR005944">
    <property type="entry name" value="Pro_iminopeptidase"/>
</dbReference>
<name>A0A7K1YD19_9SPHI</name>
<gene>
    <name evidence="9" type="ORF">GS399_13275</name>
</gene>
<evidence type="ECO:0000313" key="10">
    <source>
        <dbReference type="Proteomes" id="UP000466586"/>
    </source>
</evidence>
<keyword evidence="5 9" id="KW-0378">Hydrolase</keyword>
<dbReference type="EC" id="3.4.11.5" evidence="2"/>
<keyword evidence="7" id="KW-0812">Transmembrane</keyword>
<dbReference type="AlphaFoldDB" id="A0A7K1YD19"/>
<evidence type="ECO:0000313" key="9">
    <source>
        <dbReference type="EMBL" id="MXV51948.1"/>
    </source>
</evidence>
<evidence type="ECO:0000256" key="7">
    <source>
        <dbReference type="SAM" id="Phobius"/>
    </source>
</evidence>
<evidence type="ECO:0000256" key="4">
    <source>
        <dbReference type="ARBA" id="ARBA00022490"/>
    </source>
</evidence>
<dbReference type="GO" id="GO:0006508">
    <property type="term" value="P:proteolysis"/>
    <property type="evidence" value="ECO:0007669"/>
    <property type="project" value="UniProtKB-KW"/>
</dbReference>
<keyword evidence="4" id="KW-0963">Cytoplasm</keyword>
<protein>
    <recommendedName>
        <fullName evidence="3">Proline iminopeptidase</fullName>
        <ecNumber evidence="2">3.4.11.5</ecNumber>
    </recommendedName>
    <alternativeName>
        <fullName evidence="6">Prolyl aminopeptidase</fullName>
    </alternativeName>
</protein>
<dbReference type="Proteomes" id="UP000466586">
    <property type="component" value="Unassembled WGS sequence"/>
</dbReference>
<dbReference type="PRINTS" id="PR00793">
    <property type="entry name" value="PROAMNOPTASE"/>
</dbReference>
<comment type="catalytic activity">
    <reaction evidence="1">
        <text>Release of N-terminal proline from a peptide.</text>
        <dbReference type="EC" id="3.4.11.5"/>
    </reaction>
</comment>
<evidence type="ECO:0000256" key="2">
    <source>
        <dbReference type="ARBA" id="ARBA00012568"/>
    </source>
</evidence>
<dbReference type="Pfam" id="PF12146">
    <property type="entry name" value="Hydrolase_4"/>
    <property type="match status" value="1"/>
</dbReference>
<evidence type="ECO:0000256" key="5">
    <source>
        <dbReference type="ARBA" id="ARBA00022801"/>
    </source>
</evidence>
<organism evidence="9 10">
    <name type="scientific">Hufsiella arboris</name>
    <dbReference type="NCBI Taxonomy" id="2695275"/>
    <lineage>
        <taxon>Bacteria</taxon>
        <taxon>Pseudomonadati</taxon>
        <taxon>Bacteroidota</taxon>
        <taxon>Sphingobacteriia</taxon>
        <taxon>Sphingobacteriales</taxon>
        <taxon>Sphingobacteriaceae</taxon>
        <taxon>Hufsiella</taxon>
    </lineage>
</organism>
<keyword evidence="7" id="KW-1133">Transmembrane helix</keyword>
<feature type="domain" description="Serine aminopeptidase S33" evidence="8">
    <location>
        <begin position="72"/>
        <end position="351"/>
    </location>
</feature>
<evidence type="ECO:0000256" key="3">
    <source>
        <dbReference type="ARBA" id="ARBA00021843"/>
    </source>
</evidence>
<reference evidence="9 10" key="1">
    <citation type="submission" date="2019-11" db="EMBL/GenBank/DDBJ databases">
        <title>Pedobacter sp. HMF7647 Genome sequencing and assembly.</title>
        <authorList>
            <person name="Kang H."/>
            <person name="Kim H."/>
            <person name="Joh K."/>
        </authorList>
    </citation>
    <scope>NUCLEOTIDE SEQUENCE [LARGE SCALE GENOMIC DNA]</scope>
    <source>
        <strain evidence="9 10">HMF7647</strain>
    </source>
</reference>
<comment type="caution">
    <text evidence="9">The sequence shown here is derived from an EMBL/GenBank/DDBJ whole genome shotgun (WGS) entry which is preliminary data.</text>
</comment>
<dbReference type="RefSeq" id="WP_160845133.1">
    <property type="nucleotide sequence ID" value="NZ_WVHT01000006.1"/>
</dbReference>
<dbReference type="PANTHER" id="PTHR43722">
    <property type="entry name" value="PROLINE IMINOPEPTIDASE"/>
    <property type="match status" value="1"/>
</dbReference>
<evidence type="ECO:0000256" key="1">
    <source>
        <dbReference type="ARBA" id="ARBA00001585"/>
    </source>
</evidence>
<dbReference type="GO" id="GO:0005737">
    <property type="term" value="C:cytoplasm"/>
    <property type="evidence" value="ECO:0007669"/>
    <property type="project" value="UniProtKB-SubCell"/>
</dbReference>
<dbReference type="InterPro" id="IPR002410">
    <property type="entry name" value="Peptidase_S33"/>
</dbReference>
<evidence type="ECO:0000256" key="6">
    <source>
        <dbReference type="ARBA" id="ARBA00029605"/>
    </source>
</evidence>
<feature type="transmembrane region" description="Helical" evidence="7">
    <location>
        <begin position="12"/>
        <end position="30"/>
    </location>
</feature>
<dbReference type="InterPro" id="IPR022742">
    <property type="entry name" value="Hydrolase_4"/>
</dbReference>
<accession>A0A7K1YD19</accession>
<dbReference type="EMBL" id="WVHT01000006">
    <property type="protein sequence ID" value="MXV51948.1"/>
    <property type="molecule type" value="Genomic_DNA"/>
</dbReference>
<dbReference type="GO" id="GO:0004177">
    <property type="term" value="F:aminopeptidase activity"/>
    <property type="evidence" value="ECO:0007669"/>
    <property type="project" value="UniProtKB-KW"/>
</dbReference>
<keyword evidence="7" id="KW-0472">Membrane</keyword>
<sequence length="371" mass="41765">MNQDTTAKTCLAFFYLSFVVLFFTATSFFGKSRNTAADQILKDSTTNKHVREERFIEINGIDEWVTIKGNSAKPVILFIHGGPGSTMSPYSDAVYGGWEKDFVIVQWDQRGAGRTFGRNAPEELSPAYLQAHPLTVDQITADGIQLAEYLTKYLHKNKVILFGTSWGSIIGAKMALKRPDLFYAYIGHSQVVNAAEDLISAYKKVYQMAQKAGDQKSLSVLDSIGKPPYDIARNAGRLLRIIKKYERENSAPAPASWFILSPEYDNLQDNQHREDGDDYSFVNYVGDKRLGVKPMNTTVNFLKDSFIFKIPVYLIQGEEDILTAKEITKVYFDKIKAPAKEFILLPNTAHGFNSSVVDTQLKIMRSLKNVH</sequence>
<evidence type="ECO:0000259" key="8">
    <source>
        <dbReference type="Pfam" id="PF12146"/>
    </source>
</evidence>